<keyword evidence="1" id="KW-1133">Transmembrane helix</keyword>
<feature type="transmembrane region" description="Helical" evidence="1">
    <location>
        <begin position="12"/>
        <end position="31"/>
    </location>
</feature>
<reference evidence="3 4" key="1">
    <citation type="submission" date="2019-02" db="EMBL/GenBank/DDBJ databases">
        <title>Deep-cultivation of Planctomycetes and their phenomic and genomic characterization uncovers novel biology.</title>
        <authorList>
            <person name="Wiegand S."/>
            <person name="Jogler M."/>
            <person name="Boedeker C."/>
            <person name="Pinto D."/>
            <person name="Vollmers J."/>
            <person name="Rivas-Marin E."/>
            <person name="Kohn T."/>
            <person name="Peeters S.H."/>
            <person name="Heuer A."/>
            <person name="Rast P."/>
            <person name="Oberbeckmann S."/>
            <person name="Bunk B."/>
            <person name="Jeske O."/>
            <person name="Meyerdierks A."/>
            <person name="Storesund J.E."/>
            <person name="Kallscheuer N."/>
            <person name="Luecker S."/>
            <person name="Lage O.M."/>
            <person name="Pohl T."/>
            <person name="Merkel B.J."/>
            <person name="Hornburger P."/>
            <person name="Mueller R.-W."/>
            <person name="Bruemmer F."/>
            <person name="Labrenz M."/>
            <person name="Spormann A.M."/>
            <person name="Op den Camp H."/>
            <person name="Overmann J."/>
            <person name="Amann R."/>
            <person name="Jetten M.S.M."/>
            <person name="Mascher T."/>
            <person name="Medema M.H."/>
            <person name="Devos D.P."/>
            <person name="Kaster A.-K."/>
            <person name="Ovreas L."/>
            <person name="Rohde M."/>
            <person name="Galperin M.Y."/>
            <person name="Jogler C."/>
        </authorList>
    </citation>
    <scope>NUCLEOTIDE SEQUENCE [LARGE SCALE GENOMIC DNA]</scope>
    <source>
        <strain evidence="3 4">Pla175</strain>
    </source>
</reference>
<dbReference type="Gene3D" id="2.60.40.10">
    <property type="entry name" value="Immunoglobulins"/>
    <property type="match status" value="1"/>
</dbReference>
<name>A0A518DCT5_9BACT</name>
<dbReference type="PANTHER" id="PTHR37947">
    <property type="entry name" value="BLL2462 PROTEIN"/>
    <property type="match status" value="1"/>
</dbReference>
<sequence length="777" mass="84723">MTEWGLWGAPEWAGAAIVLFAIGLAALLWSYGRAPWSLGWRAACAALKATGLAALALCLVEPLAGGVRPRPGANLFAVAVDNSQSMRVRDPGGGKTRGEELQQMLLAESRWQTRLGRQFDVRRFAIDHRLHDAKDFTGLDFAGEATGLVSGLGELERRFRGLPVGGVLLFTDGNSTDAFSESLDWSGVPPVYPVAVGAHDVLPDVCVESISVRQTNFETAPVTVHADIRSTGAGERDVQVRLLDEQSSTIDTKTVHVRAGSEVATARFQVRPEHAGVNVFYVTAAGGADEAVEANNTRGVVVDNGKGPFRVLYVSGRPNWDFKFLRRALADDDQLELVGLIRIANREPKFTFRRRGEGSGNQLFDGFNRDDEDTAERYDEPVLTRIGTRDEQELRDGFPKSADELYAYDAIVLDDVEAEFFSPDQLAMIEGFVSRRGGGLLMAGGGGSFAEGGYRLTPVGGLLPVYLERDAADRRAAGGSGFRLVLTREGWLQDWVRLRKTQDEEQARLGGMPAFQTSNAVGNLKPGAVELARVADASGAAHPALVAQRFGRGRSAALLVADVWRWGLRRAEVDNDDLEKSWRQTIRWLVADVPRPVEVEVDAAPDGQTSAHAQLIKVRVHDAEYLPLENATLQVTVRTPDGRQVKLSAEADDEEAGLYVAQHHSRTPGPHRVSVEAAGPDGSPLGGCEGGWVAEPLADEFRRLRVNRPLLEDIAARTGGQVVELDELDGFVAGLEQRKMPVTETWINPLWHHPAFFTFAIACLIGEWGLRRWKGLA</sequence>
<gene>
    <name evidence="3" type="ORF">Pla175_26800</name>
</gene>
<dbReference type="PANTHER" id="PTHR37947:SF1">
    <property type="entry name" value="BLL2462 PROTEIN"/>
    <property type="match status" value="1"/>
</dbReference>
<dbReference type="EMBL" id="CP036291">
    <property type="protein sequence ID" value="QDU89291.1"/>
    <property type="molecule type" value="Genomic_DNA"/>
</dbReference>
<dbReference type="AlphaFoldDB" id="A0A518DCT5"/>
<keyword evidence="1" id="KW-0812">Transmembrane</keyword>
<organism evidence="3 4">
    <name type="scientific">Pirellulimonas nuda</name>
    <dbReference type="NCBI Taxonomy" id="2528009"/>
    <lineage>
        <taxon>Bacteria</taxon>
        <taxon>Pseudomonadati</taxon>
        <taxon>Planctomycetota</taxon>
        <taxon>Planctomycetia</taxon>
        <taxon>Pirellulales</taxon>
        <taxon>Lacipirellulaceae</taxon>
        <taxon>Pirellulimonas</taxon>
    </lineage>
</organism>
<evidence type="ECO:0000313" key="4">
    <source>
        <dbReference type="Proteomes" id="UP000317429"/>
    </source>
</evidence>
<dbReference type="Gene3D" id="3.40.50.880">
    <property type="match status" value="1"/>
</dbReference>
<feature type="domain" description="Putative glutamine amidotransferase" evidence="2">
    <location>
        <begin position="393"/>
        <end position="590"/>
    </location>
</feature>
<dbReference type="SUPFAM" id="SSF52317">
    <property type="entry name" value="Class I glutamine amidotransferase-like"/>
    <property type="match status" value="1"/>
</dbReference>
<keyword evidence="4" id="KW-1185">Reference proteome</keyword>
<keyword evidence="1" id="KW-0472">Membrane</keyword>
<accession>A0A518DCT5</accession>
<dbReference type="InterPro" id="IPR029062">
    <property type="entry name" value="Class_I_gatase-like"/>
</dbReference>
<dbReference type="RefSeq" id="WP_145285529.1">
    <property type="nucleotide sequence ID" value="NZ_CP036291.1"/>
</dbReference>
<dbReference type="OrthoDB" id="9781333at2"/>
<protein>
    <recommendedName>
        <fullName evidence="2">Putative glutamine amidotransferase domain-containing protein</fullName>
    </recommendedName>
</protein>
<dbReference type="InterPro" id="IPR010768">
    <property type="entry name" value="GATase1-like"/>
</dbReference>
<dbReference type="InterPro" id="IPR013783">
    <property type="entry name" value="Ig-like_fold"/>
</dbReference>
<evidence type="ECO:0000313" key="3">
    <source>
        <dbReference type="EMBL" id="QDU89291.1"/>
    </source>
</evidence>
<evidence type="ECO:0000259" key="2">
    <source>
        <dbReference type="Pfam" id="PF07090"/>
    </source>
</evidence>
<dbReference type="Pfam" id="PF07090">
    <property type="entry name" value="GATase1_like"/>
    <property type="match status" value="1"/>
</dbReference>
<evidence type="ECO:0000256" key="1">
    <source>
        <dbReference type="SAM" id="Phobius"/>
    </source>
</evidence>
<dbReference type="KEGG" id="pnd:Pla175_26800"/>
<proteinExistence type="predicted"/>
<feature type="transmembrane region" description="Helical" evidence="1">
    <location>
        <begin position="43"/>
        <end position="64"/>
    </location>
</feature>
<dbReference type="Proteomes" id="UP000317429">
    <property type="component" value="Chromosome"/>
</dbReference>